<protein>
    <recommendedName>
        <fullName evidence="3">Histidine kinase/HSP90-like ATPase domain-containing protein</fullName>
    </recommendedName>
</protein>
<sequence>SDSSPGLSPDTVQAITSPELDPVSGQMGPGLSMGEIRMIVESMNGVMWYEHTPASTSITFALPIL</sequence>
<reference evidence="2" key="1">
    <citation type="journal article" date="2014" name="Front. Microbiol.">
        <title>High frequency of phylogenetically diverse reductive dehalogenase-homologous genes in deep subseafloor sedimentary metagenomes.</title>
        <authorList>
            <person name="Kawai M."/>
            <person name="Futagami T."/>
            <person name="Toyoda A."/>
            <person name="Takaki Y."/>
            <person name="Nishi S."/>
            <person name="Hori S."/>
            <person name="Arai W."/>
            <person name="Tsubouchi T."/>
            <person name="Morono Y."/>
            <person name="Uchiyama I."/>
            <person name="Ito T."/>
            <person name="Fujiyama A."/>
            <person name="Inagaki F."/>
            <person name="Takami H."/>
        </authorList>
    </citation>
    <scope>NUCLEOTIDE SEQUENCE</scope>
    <source>
        <strain evidence="2">Expedition CK06-06</strain>
    </source>
</reference>
<proteinExistence type="predicted"/>
<gene>
    <name evidence="2" type="ORF">S01H4_26369</name>
</gene>
<evidence type="ECO:0008006" key="3">
    <source>
        <dbReference type="Google" id="ProtNLM"/>
    </source>
</evidence>
<evidence type="ECO:0000256" key="1">
    <source>
        <dbReference type="SAM" id="MobiDB-lite"/>
    </source>
</evidence>
<name>X1BJP7_9ZZZZ</name>
<dbReference type="AlphaFoldDB" id="X1BJP7"/>
<feature type="compositionally biased region" description="Polar residues" evidence="1">
    <location>
        <begin position="1"/>
        <end position="16"/>
    </location>
</feature>
<feature type="non-terminal residue" evidence="2">
    <location>
        <position position="1"/>
    </location>
</feature>
<dbReference type="EMBL" id="BART01012706">
    <property type="protein sequence ID" value="GAG84313.1"/>
    <property type="molecule type" value="Genomic_DNA"/>
</dbReference>
<feature type="region of interest" description="Disordered" evidence="1">
    <location>
        <begin position="1"/>
        <end position="28"/>
    </location>
</feature>
<dbReference type="SUPFAM" id="SSF55874">
    <property type="entry name" value="ATPase domain of HSP90 chaperone/DNA topoisomerase II/histidine kinase"/>
    <property type="match status" value="1"/>
</dbReference>
<dbReference type="InterPro" id="IPR036890">
    <property type="entry name" value="HATPase_C_sf"/>
</dbReference>
<organism evidence="2">
    <name type="scientific">marine sediment metagenome</name>
    <dbReference type="NCBI Taxonomy" id="412755"/>
    <lineage>
        <taxon>unclassified sequences</taxon>
        <taxon>metagenomes</taxon>
        <taxon>ecological metagenomes</taxon>
    </lineage>
</organism>
<evidence type="ECO:0000313" key="2">
    <source>
        <dbReference type="EMBL" id="GAG84313.1"/>
    </source>
</evidence>
<accession>X1BJP7</accession>
<dbReference type="Gene3D" id="3.30.565.10">
    <property type="entry name" value="Histidine kinase-like ATPase, C-terminal domain"/>
    <property type="match status" value="1"/>
</dbReference>
<comment type="caution">
    <text evidence="2">The sequence shown here is derived from an EMBL/GenBank/DDBJ whole genome shotgun (WGS) entry which is preliminary data.</text>
</comment>